<proteinExistence type="predicted"/>
<protein>
    <submittedName>
        <fullName evidence="1">Uncharacterized protein</fullName>
    </submittedName>
</protein>
<dbReference type="PROSITE" id="PS51257">
    <property type="entry name" value="PROKAR_LIPOPROTEIN"/>
    <property type="match status" value="1"/>
</dbReference>
<dbReference type="EMBL" id="UINC01000827">
    <property type="protein sequence ID" value="SUZ61801.1"/>
    <property type="molecule type" value="Genomic_DNA"/>
</dbReference>
<dbReference type="AlphaFoldDB" id="A0A381P4G1"/>
<evidence type="ECO:0000313" key="1">
    <source>
        <dbReference type="EMBL" id="SUZ61801.1"/>
    </source>
</evidence>
<name>A0A381P4G1_9ZZZZ</name>
<sequence>MFRLELMVLLTLALVGCGEPVDLVLPSSAEIEAHYLYEGSLGAEVKGNVAVVTVGQSARQLRRGGTLWAKVGPYIFLFSEETQQLLNDYPNLAAVRVITMVGESEVANVLLSRDALSDIQWRRALNIAGRARVNGTRRVTLLQDLVRWGEDHAEEYNYNPRYMRSK</sequence>
<accession>A0A381P4G1</accession>
<reference evidence="1" key="1">
    <citation type="submission" date="2018-05" db="EMBL/GenBank/DDBJ databases">
        <authorList>
            <person name="Lanie J.A."/>
            <person name="Ng W.-L."/>
            <person name="Kazmierczak K.M."/>
            <person name="Andrzejewski T.M."/>
            <person name="Davidsen T.M."/>
            <person name="Wayne K.J."/>
            <person name="Tettelin H."/>
            <person name="Glass J.I."/>
            <person name="Rusch D."/>
            <person name="Podicherti R."/>
            <person name="Tsui H.-C.T."/>
            <person name="Winkler M.E."/>
        </authorList>
    </citation>
    <scope>NUCLEOTIDE SEQUENCE</scope>
</reference>
<gene>
    <name evidence="1" type="ORF">METZ01_LOCUS14655</name>
</gene>
<organism evidence="1">
    <name type="scientific">marine metagenome</name>
    <dbReference type="NCBI Taxonomy" id="408172"/>
    <lineage>
        <taxon>unclassified sequences</taxon>
        <taxon>metagenomes</taxon>
        <taxon>ecological metagenomes</taxon>
    </lineage>
</organism>